<evidence type="ECO:0000313" key="1">
    <source>
        <dbReference type="Ensembl" id="ENSPMRP00000006540.1"/>
    </source>
</evidence>
<dbReference type="Proteomes" id="UP000472272">
    <property type="component" value="Chromosome 2"/>
</dbReference>
<evidence type="ECO:0000313" key="2">
    <source>
        <dbReference type="Proteomes" id="UP000472272"/>
    </source>
</evidence>
<organism evidence="1 2">
    <name type="scientific">Podarcis muralis</name>
    <name type="common">Wall lizard</name>
    <name type="synonym">Lacerta muralis</name>
    <dbReference type="NCBI Taxonomy" id="64176"/>
    <lineage>
        <taxon>Eukaryota</taxon>
        <taxon>Metazoa</taxon>
        <taxon>Chordata</taxon>
        <taxon>Craniata</taxon>
        <taxon>Vertebrata</taxon>
        <taxon>Euteleostomi</taxon>
        <taxon>Lepidosauria</taxon>
        <taxon>Squamata</taxon>
        <taxon>Bifurcata</taxon>
        <taxon>Unidentata</taxon>
        <taxon>Episquamata</taxon>
        <taxon>Laterata</taxon>
        <taxon>Lacertibaenia</taxon>
        <taxon>Lacertidae</taxon>
        <taxon>Podarcis</taxon>
    </lineage>
</organism>
<keyword evidence="2" id="KW-1185">Reference proteome</keyword>
<dbReference type="AlphaFoldDB" id="A0A670I4U6"/>
<reference evidence="1 2" key="1">
    <citation type="journal article" date="2019" name="Proc. Natl. Acad. Sci. U.S.A.">
        <title>Regulatory changes in pterin and carotenoid genes underlie balanced color polymorphisms in the wall lizard.</title>
        <authorList>
            <person name="Andrade P."/>
            <person name="Pinho C."/>
            <person name="Perez I de Lanuza G."/>
            <person name="Afonso S."/>
            <person name="Brejcha J."/>
            <person name="Rubin C.J."/>
            <person name="Wallerman O."/>
            <person name="Pereira P."/>
            <person name="Sabatino S.J."/>
            <person name="Bellati A."/>
            <person name="Pellitteri-Rosa D."/>
            <person name="Bosakova Z."/>
            <person name="Bunikis I."/>
            <person name="Carretero M.A."/>
            <person name="Feiner N."/>
            <person name="Marsik P."/>
            <person name="Pauperio F."/>
            <person name="Salvi D."/>
            <person name="Soler L."/>
            <person name="While G.M."/>
            <person name="Uller T."/>
            <person name="Font E."/>
            <person name="Andersson L."/>
            <person name="Carneiro M."/>
        </authorList>
    </citation>
    <scope>NUCLEOTIDE SEQUENCE</scope>
</reference>
<dbReference type="Ensembl" id="ENSPMRT00000006969.1">
    <property type="protein sequence ID" value="ENSPMRP00000006540.1"/>
    <property type="gene ID" value="ENSPMRG00000004417.1"/>
</dbReference>
<dbReference type="GeneTree" id="ENSGT01010000229583"/>
<proteinExistence type="predicted"/>
<reference evidence="1" key="3">
    <citation type="submission" date="2025-09" db="UniProtKB">
        <authorList>
            <consortium name="Ensembl"/>
        </authorList>
    </citation>
    <scope>IDENTIFICATION</scope>
</reference>
<name>A0A670I4U6_PODMU</name>
<sequence>VAAACRVAPVLWRRLLDYLPRGRPALAALFGRLSDRLTRGRERRARSCYPLFLPLLPKHRAKRTTLEFRWLCLKHQATVSALQYKLVSFC</sequence>
<reference evidence="1" key="2">
    <citation type="submission" date="2025-08" db="UniProtKB">
        <authorList>
            <consortium name="Ensembl"/>
        </authorList>
    </citation>
    <scope>IDENTIFICATION</scope>
</reference>
<protein>
    <submittedName>
        <fullName evidence="1">Uncharacterized protein</fullName>
    </submittedName>
</protein>
<accession>A0A670I4U6</accession>